<dbReference type="Gene3D" id="3.40.50.150">
    <property type="entry name" value="Vaccinia Virus protein VP39"/>
    <property type="match status" value="2"/>
</dbReference>
<keyword evidence="5" id="KW-1185">Reference proteome</keyword>
<dbReference type="PROSITE" id="PS51678">
    <property type="entry name" value="SAM_MT_PRMT"/>
    <property type="match status" value="1"/>
</dbReference>
<dbReference type="GO" id="GO:0016274">
    <property type="term" value="F:protein-arginine N-methyltransferase activity"/>
    <property type="evidence" value="ECO:0007669"/>
    <property type="project" value="InterPro"/>
</dbReference>
<dbReference type="PANTHER" id="PTHR11006:SF4">
    <property type="entry name" value="PROTEIN ARGININE N-METHYLTRANSFERASE 7"/>
    <property type="match status" value="1"/>
</dbReference>
<dbReference type="SUPFAM" id="SSF53335">
    <property type="entry name" value="S-adenosyl-L-methionine-dependent methyltransferases"/>
    <property type="match status" value="2"/>
</dbReference>
<feature type="domain" description="TRM5/TYW2-like methyltransferase" evidence="3">
    <location>
        <begin position="389"/>
        <end position="460"/>
    </location>
</feature>
<dbReference type="InterPro" id="IPR029063">
    <property type="entry name" value="SAM-dependent_MTases_sf"/>
</dbReference>
<keyword evidence="2" id="KW-0949">S-adenosyl-L-methionine</keyword>
<dbReference type="PANTHER" id="PTHR11006">
    <property type="entry name" value="PROTEIN ARGININE N-METHYLTRANSFERASE"/>
    <property type="match status" value="1"/>
</dbReference>
<dbReference type="Pfam" id="PF02475">
    <property type="entry name" value="TRM5-TYW2_MTfase"/>
    <property type="match status" value="1"/>
</dbReference>
<protein>
    <recommendedName>
        <fullName evidence="3">TRM5/TYW2-like methyltransferase domain-containing protein</fullName>
    </recommendedName>
</protein>
<accession>A0A0C2F4M9</accession>
<evidence type="ECO:0000256" key="1">
    <source>
        <dbReference type="ARBA" id="ARBA00022679"/>
    </source>
</evidence>
<dbReference type="GO" id="GO:0042054">
    <property type="term" value="F:histone methyltransferase activity"/>
    <property type="evidence" value="ECO:0007669"/>
    <property type="project" value="TreeGrafter"/>
</dbReference>
<keyword evidence="1" id="KW-0808">Transferase</keyword>
<dbReference type="RefSeq" id="WP_167337409.1">
    <property type="nucleotide sequence ID" value="NZ_JXDG01000003.1"/>
</dbReference>
<evidence type="ECO:0000256" key="2">
    <source>
        <dbReference type="ARBA" id="ARBA00022691"/>
    </source>
</evidence>
<dbReference type="Gene3D" id="2.70.160.11">
    <property type="entry name" value="Hnrnp arginine n-methyltransferase1"/>
    <property type="match status" value="2"/>
</dbReference>
<dbReference type="AlphaFoldDB" id="A0A0C2F4M9"/>
<organism evidence="4 5">
    <name type="scientific">Pseudomonas batumici</name>
    <dbReference type="NCBI Taxonomy" id="226910"/>
    <lineage>
        <taxon>Bacteria</taxon>
        <taxon>Pseudomonadati</taxon>
        <taxon>Pseudomonadota</taxon>
        <taxon>Gammaproteobacteria</taxon>
        <taxon>Pseudomonadales</taxon>
        <taxon>Pseudomonadaceae</taxon>
        <taxon>Pseudomonas</taxon>
    </lineage>
</organism>
<dbReference type="InterPro" id="IPR056743">
    <property type="entry name" value="TRM5-TYW2-like_MTfase"/>
</dbReference>
<dbReference type="STRING" id="226910.UCMB321_0385"/>
<evidence type="ECO:0000313" key="4">
    <source>
        <dbReference type="EMBL" id="KIH86018.1"/>
    </source>
</evidence>
<reference evidence="4 5" key="1">
    <citation type="submission" date="2015-01" db="EMBL/GenBank/DDBJ databases">
        <title>Complete genome of Pseudomonas batumici UCM B-321 producer of the batumin antibiotic with strong antistaphilococcal and potential anticancer activity.</title>
        <authorList>
            <person name="Klochko V.V."/>
            <person name="Zelena L.B."/>
            <person name="Elena K.A."/>
            <person name="Reva O.N."/>
        </authorList>
    </citation>
    <scope>NUCLEOTIDE SEQUENCE [LARGE SCALE GENOMIC DNA]</scope>
    <source>
        <strain evidence="4 5">UCM B-321</strain>
    </source>
</reference>
<dbReference type="InterPro" id="IPR025799">
    <property type="entry name" value="Arg_MeTrfase"/>
</dbReference>
<dbReference type="CDD" id="cd02440">
    <property type="entry name" value="AdoMet_MTases"/>
    <property type="match status" value="1"/>
</dbReference>
<gene>
    <name evidence="4" type="ORF">UCMB321_0385</name>
</gene>
<comment type="caution">
    <text evidence="4">The sequence shown here is derived from an EMBL/GenBank/DDBJ whole genome shotgun (WGS) entry which is preliminary data.</text>
</comment>
<dbReference type="PATRIC" id="fig|226910.6.peg.386"/>
<dbReference type="Proteomes" id="UP000031535">
    <property type="component" value="Unassembled WGS sequence"/>
</dbReference>
<proteinExistence type="predicted"/>
<dbReference type="EMBL" id="JXDG01000003">
    <property type="protein sequence ID" value="KIH86018.1"/>
    <property type="molecule type" value="Genomic_DNA"/>
</dbReference>
<evidence type="ECO:0000259" key="3">
    <source>
        <dbReference type="Pfam" id="PF02475"/>
    </source>
</evidence>
<evidence type="ECO:0000313" key="5">
    <source>
        <dbReference type="Proteomes" id="UP000031535"/>
    </source>
</evidence>
<sequence>MTAPEVLGTAPHAESPTLPRITFDPALLDDPSIPESIDAAMIDGLKRHLQGYSAHRAPTNSLARIEDEVWMDAWDSALSAVQGARVLLRGSELGLFALRAVGHGAVHALAVESSPFNARIAMGIVHKHFLKQWHTVHGSDIQRWSEDERRASFESYADTVDIVSTQSERLADAACDYFVFPAIDHSLLGTGIVKAVRQHRGQGLAADARILPAKATVFAMAIQWAYPATQYQLPPMNQFRWSLYPQALNLSSENWIALTDPVRVGEINFEDFVEGTWDVELPVIKEGTVDAIIYWFNLELGNAQIDNAPGSALKCIKPAVQYTDPIEGVKPGQSLAIRAHVKEDRLYLQTQPAATQLRAQSLPSWYLPMLLDRRRNHAYCASLERAIASRPPELVLDIGAGCGLLSMMAAGARAAQVVGCEVNPDICSAGHEVIGLNRLGENITLINKDCRDLKIPEDLARRADLAVFELFDCSLIGEGVLHFLAHAREHLLTENACYLPMAARIRAMVIEYRLEHIWGIDVNLLNPYRFSPSFINVDASTLPYRRLTEPVDLFAFDFSTATAKADEKALLVPSIAAGTAGAVMFWFDLQLDGTTWISNGPDASDSLHWKQGLQFLPEISVDSNLELPLIASHDGSRLSFQWKQSAIPKEAWSTLPRLDPRMLAAAKELEQQTCGLLQHCTQDTDEYLKVAELAKRFAVEPAAHDLDPVVAQNFAAIFLNN</sequence>
<name>A0A0C2F4M9_9PSED</name>